<reference evidence="2" key="1">
    <citation type="submission" date="2019-05" db="EMBL/GenBank/DDBJ databases">
        <authorList>
            <person name="Naeem R."/>
            <person name="Antony C."/>
            <person name="Guan Q."/>
        </authorList>
    </citation>
    <scope>NUCLEOTIDE SEQUENCE</scope>
    <source>
        <strain evidence="2">2</strain>
    </source>
</reference>
<dbReference type="EMBL" id="LR589174">
    <property type="protein sequence ID" value="VTP03801.1"/>
    <property type="molecule type" value="Genomic_DNA"/>
</dbReference>
<protein>
    <submittedName>
        <fullName evidence="2">Uncharacterized protein</fullName>
    </submittedName>
</protein>
<evidence type="ECO:0000313" key="2">
    <source>
        <dbReference type="EMBL" id="VTP03801.1"/>
    </source>
</evidence>
<name>A0A653F3Q2_9MYCO</name>
<gene>
    <name evidence="2" type="ORF">BIN_B_05259</name>
</gene>
<accession>A0A653F3Q2</accession>
<organism evidence="2">
    <name type="scientific">Mycobacterium riyadhense</name>
    <dbReference type="NCBI Taxonomy" id="486698"/>
    <lineage>
        <taxon>Bacteria</taxon>
        <taxon>Bacillati</taxon>
        <taxon>Actinomycetota</taxon>
        <taxon>Actinomycetes</taxon>
        <taxon>Mycobacteriales</taxon>
        <taxon>Mycobacteriaceae</taxon>
        <taxon>Mycobacterium</taxon>
    </lineage>
</organism>
<sequence>MASTPYSDAIIPAKTPVWLPRNVFGSMPADSKVSQAVSSNSRCWGSMVNASRGEIPKKSASKSVIPAKKPPKRLYEVPA</sequence>
<dbReference type="AlphaFoldDB" id="A0A653F3Q2"/>
<proteinExistence type="predicted"/>
<evidence type="ECO:0000256" key="1">
    <source>
        <dbReference type="SAM" id="MobiDB-lite"/>
    </source>
</evidence>
<feature type="region of interest" description="Disordered" evidence="1">
    <location>
        <begin position="51"/>
        <end position="79"/>
    </location>
</feature>